<gene>
    <name evidence="2" type="ORF">V5N11_025179</name>
</gene>
<feature type="compositionally biased region" description="Polar residues" evidence="1">
    <location>
        <begin position="652"/>
        <end position="675"/>
    </location>
</feature>
<comment type="caution">
    <text evidence="2">The sequence shown here is derived from an EMBL/GenBank/DDBJ whole genome shotgun (WGS) entry which is preliminary data.</text>
</comment>
<dbReference type="Proteomes" id="UP001558713">
    <property type="component" value="Unassembled WGS sequence"/>
</dbReference>
<evidence type="ECO:0000313" key="2">
    <source>
        <dbReference type="EMBL" id="KAL1216675.1"/>
    </source>
</evidence>
<evidence type="ECO:0000256" key="1">
    <source>
        <dbReference type="SAM" id="MobiDB-lite"/>
    </source>
</evidence>
<feature type="compositionally biased region" description="Basic and acidic residues" evidence="1">
    <location>
        <begin position="132"/>
        <end position="157"/>
    </location>
</feature>
<feature type="compositionally biased region" description="Basic and acidic residues" evidence="1">
    <location>
        <begin position="315"/>
        <end position="339"/>
    </location>
</feature>
<feature type="region of interest" description="Disordered" evidence="1">
    <location>
        <begin position="96"/>
        <end position="242"/>
    </location>
</feature>
<feature type="compositionally biased region" description="Acidic residues" evidence="1">
    <location>
        <begin position="519"/>
        <end position="542"/>
    </location>
</feature>
<feature type="region of interest" description="Disordered" evidence="1">
    <location>
        <begin position="36"/>
        <end position="79"/>
    </location>
</feature>
<feature type="compositionally biased region" description="Acidic residues" evidence="1">
    <location>
        <begin position="300"/>
        <end position="309"/>
    </location>
</feature>
<protein>
    <submittedName>
        <fullName evidence="2">Uncharacterized protein</fullName>
    </submittedName>
</protein>
<proteinExistence type="predicted"/>
<keyword evidence="3" id="KW-1185">Reference proteome</keyword>
<feature type="compositionally biased region" description="Basic and acidic residues" evidence="1">
    <location>
        <begin position="626"/>
        <end position="637"/>
    </location>
</feature>
<feature type="compositionally biased region" description="Basic and acidic residues" evidence="1">
    <location>
        <begin position="187"/>
        <end position="210"/>
    </location>
</feature>
<feature type="compositionally biased region" description="Acidic residues" evidence="1">
    <location>
        <begin position="550"/>
        <end position="559"/>
    </location>
</feature>
<name>A0ABD1BI29_CARAN</name>
<organism evidence="2 3">
    <name type="scientific">Cardamine amara subsp. amara</name>
    <dbReference type="NCBI Taxonomy" id="228776"/>
    <lineage>
        <taxon>Eukaryota</taxon>
        <taxon>Viridiplantae</taxon>
        <taxon>Streptophyta</taxon>
        <taxon>Embryophyta</taxon>
        <taxon>Tracheophyta</taxon>
        <taxon>Spermatophyta</taxon>
        <taxon>Magnoliopsida</taxon>
        <taxon>eudicotyledons</taxon>
        <taxon>Gunneridae</taxon>
        <taxon>Pentapetalae</taxon>
        <taxon>rosids</taxon>
        <taxon>malvids</taxon>
        <taxon>Brassicales</taxon>
        <taxon>Brassicaceae</taxon>
        <taxon>Cardamineae</taxon>
        <taxon>Cardamine</taxon>
    </lineage>
</organism>
<dbReference type="EMBL" id="JBANAX010000259">
    <property type="protein sequence ID" value="KAL1216675.1"/>
    <property type="molecule type" value="Genomic_DNA"/>
</dbReference>
<dbReference type="PANTHER" id="PTHR36005">
    <property type="entry name" value="DNA LIGASE-LIKE PROTEIN"/>
    <property type="match status" value="1"/>
</dbReference>
<feature type="compositionally biased region" description="Acidic residues" evidence="1">
    <location>
        <begin position="439"/>
        <end position="468"/>
    </location>
</feature>
<feature type="compositionally biased region" description="Basic and acidic residues" evidence="1">
    <location>
        <begin position="378"/>
        <end position="388"/>
    </location>
</feature>
<reference evidence="2 3" key="1">
    <citation type="submission" date="2024-04" db="EMBL/GenBank/DDBJ databases">
        <title>Genome assembly C_amara_ONT_v2.</title>
        <authorList>
            <person name="Yant L."/>
            <person name="Moore C."/>
            <person name="Slenker M."/>
        </authorList>
    </citation>
    <scope>NUCLEOTIDE SEQUENCE [LARGE SCALE GENOMIC DNA]</scope>
    <source>
        <tissue evidence="2">Leaf</tissue>
    </source>
</reference>
<feature type="compositionally biased region" description="Polar residues" evidence="1">
    <location>
        <begin position="727"/>
        <end position="741"/>
    </location>
</feature>
<accession>A0ABD1BI29</accession>
<feature type="compositionally biased region" description="Polar residues" evidence="1">
    <location>
        <begin position="344"/>
        <end position="375"/>
    </location>
</feature>
<dbReference type="PANTHER" id="PTHR36005:SF1">
    <property type="entry name" value="DNA LIGASE-LIKE PROTEIN"/>
    <property type="match status" value="1"/>
</dbReference>
<dbReference type="AlphaFoldDB" id="A0ABD1BI29"/>
<feature type="region of interest" description="Disordered" evidence="1">
    <location>
        <begin position="280"/>
        <end position="569"/>
    </location>
</feature>
<evidence type="ECO:0000313" key="3">
    <source>
        <dbReference type="Proteomes" id="UP001558713"/>
    </source>
</evidence>
<feature type="region of interest" description="Disordered" evidence="1">
    <location>
        <begin position="611"/>
        <end position="751"/>
    </location>
</feature>
<feature type="compositionally biased region" description="Acidic residues" evidence="1">
    <location>
        <begin position="166"/>
        <end position="181"/>
    </location>
</feature>
<sequence length="806" mass="90906">MISDEQLSPIGESSVPVSNRMLRRLKKAKSISELCPPGSKALDSEIADGDDLENPGFESAKGFDEFEEEDGMPPDLEGLGVEDEVTARKVLDFDSVPEFNPTIEDLGEKTGEKQSFSVPEFDSALEELNEKDEDHICDLESGEEIRVSETTEAEKEQPVSVPEFDSALEELNDKDEDESGEEIGGSETKEAGKKRRVLETSDSEGKETKRDKKRKKKSDDFDELPISSASMNMTKKERREYLDQLRAENQRLLRETRDAAFVPAPLVRKPISSVLEKIRRRKEEISKQFLSRKKSKSVDIYDEDEDGNNFEEVVPEEKNEDMDLKTKSKRSPGGEHCLEKSAGPSGNSDCPSNKIAESNPTHQDPSLLSQTTNSGDELLEKTSSRSLEEVMTPSIVAMNLKLNPPPAPDNSEDTEYNKETFDTETQDSPGDPVRKFIDEDAEEEDDSDNDLLRFDDEDEDEDEEDDDLRDMIVSQFKEDPTDKDRRNELHQKWLEQQDAAGTEKLLQKLKRGLQQDETSLSEDEDEDDVADGEERAEEGDGEEVQKPGGSEDEDDEEEDPSHANSMRMTMKKLKEMIPLMFTDEDDVYVSSDDEEMEKKLLQQRLYKKMELKAKSSSSIGDENSEEILRHIKEPEIKKKAKPSSFKERTLMGINNNPAASKSSFLGRLSKSSISEGSRKRGSNVVRGYIFERDDSNSKNSNSVPQEPSAPETIIQEKSRPRRAPAKFTTSQSQERSTTVQATAVEKETSSRQRTTLYEILKMSSTKTCFNSSETVISSNHTESIFAAFKVDKKLVKTNPQVNTLFL</sequence>
<feature type="compositionally biased region" description="Basic and acidic residues" evidence="1">
    <location>
        <begin position="476"/>
        <end position="495"/>
    </location>
</feature>